<evidence type="ECO:0000256" key="4">
    <source>
        <dbReference type="ARBA" id="ARBA00004947"/>
    </source>
</evidence>
<dbReference type="InterPro" id="IPR036291">
    <property type="entry name" value="NAD(P)-bd_dom_sf"/>
</dbReference>
<comment type="cofactor">
    <cofactor evidence="3 8">
        <name>NAD(+)</name>
        <dbReference type="ChEBI" id="CHEBI:57540"/>
    </cofactor>
</comment>
<evidence type="ECO:0000256" key="5">
    <source>
        <dbReference type="ARBA" id="ARBA00023027"/>
    </source>
</evidence>
<evidence type="ECO:0000313" key="10">
    <source>
        <dbReference type="EMBL" id="KAB0804834.1"/>
    </source>
</evidence>
<dbReference type="InterPro" id="IPR001509">
    <property type="entry name" value="Epimerase_deHydtase"/>
</dbReference>
<dbReference type="GO" id="GO:0003974">
    <property type="term" value="F:UDP-N-acetylglucosamine 4-epimerase activity"/>
    <property type="evidence" value="ECO:0007669"/>
    <property type="project" value="UniProtKB-EC"/>
</dbReference>
<dbReference type="GO" id="GO:0005829">
    <property type="term" value="C:cytosol"/>
    <property type="evidence" value="ECO:0007669"/>
    <property type="project" value="TreeGrafter"/>
</dbReference>
<comment type="catalytic activity">
    <reaction evidence="1">
        <text>UDP-N-acetyl-alpha-D-glucosamine = UDP-N-acetyl-alpha-D-galactosamine</text>
        <dbReference type="Rhea" id="RHEA:20517"/>
        <dbReference type="ChEBI" id="CHEBI:57705"/>
        <dbReference type="ChEBI" id="CHEBI:67138"/>
        <dbReference type="EC" id="5.1.3.7"/>
    </reaction>
</comment>
<evidence type="ECO:0000256" key="2">
    <source>
        <dbReference type="ARBA" id="ARBA00000083"/>
    </source>
</evidence>
<evidence type="ECO:0000256" key="1">
    <source>
        <dbReference type="ARBA" id="ARBA00000014"/>
    </source>
</evidence>
<dbReference type="SUPFAM" id="SSF51735">
    <property type="entry name" value="NAD(P)-binding Rossmann-fold domains"/>
    <property type="match status" value="1"/>
</dbReference>
<dbReference type="Gene3D" id="3.90.25.10">
    <property type="entry name" value="UDP-galactose 4-epimerase, domain 1"/>
    <property type="match status" value="1"/>
</dbReference>
<dbReference type="CDD" id="cd05247">
    <property type="entry name" value="UDP_G4E_1_SDR_e"/>
    <property type="match status" value="1"/>
</dbReference>
<dbReference type="Pfam" id="PF01370">
    <property type="entry name" value="Epimerase"/>
    <property type="match status" value="1"/>
</dbReference>
<keyword evidence="7 8" id="KW-0413">Isomerase</keyword>
<dbReference type="OrthoDB" id="9402762at2759"/>
<organism evidence="10 11">
    <name type="scientific">Photinus pyralis</name>
    <name type="common">Common eastern firefly</name>
    <name type="synonym">Lampyris pyralis</name>
    <dbReference type="NCBI Taxonomy" id="7054"/>
    <lineage>
        <taxon>Eukaryota</taxon>
        <taxon>Metazoa</taxon>
        <taxon>Ecdysozoa</taxon>
        <taxon>Arthropoda</taxon>
        <taxon>Hexapoda</taxon>
        <taxon>Insecta</taxon>
        <taxon>Pterygota</taxon>
        <taxon>Neoptera</taxon>
        <taxon>Endopterygota</taxon>
        <taxon>Coleoptera</taxon>
        <taxon>Polyphaga</taxon>
        <taxon>Elateriformia</taxon>
        <taxon>Elateroidea</taxon>
        <taxon>Lampyridae</taxon>
        <taxon>Lampyrinae</taxon>
        <taxon>Photinus</taxon>
    </lineage>
</organism>
<comment type="similarity">
    <text evidence="8">Belongs to the NAD(P)-dependent epimerase/dehydratase family.</text>
</comment>
<evidence type="ECO:0000256" key="3">
    <source>
        <dbReference type="ARBA" id="ARBA00001911"/>
    </source>
</evidence>
<dbReference type="AlphaFoldDB" id="A0A5N4B5K6"/>
<comment type="pathway">
    <text evidence="4 8">Carbohydrate metabolism; galactose metabolism.</text>
</comment>
<evidence type="ECO:0000256" key="6">
    <source>
        <dbReference type="ARBA" id="ARBA00023144"/>
    </source>
</evidence>
<dbReference type="GO" id="GO:0033499">
    <property type="term" value="P:galactose catabolic process via UDP-galactose, Leloir pathway"/>
    <property type="evidence" value="ECO:0007669"/>
    <property type="project" value="TreeGrafter"/>
</dbReference>
<feature type="domain" description="NAD-dependent epimerase/dehydratase" evidence="9">
    <location>
        <begin position="7"/>
        <end position="269"/>
    </location>
</feature>
<comment type="subunit">
    <text evidence="8">Homodimer.</text>
</comment>
<dbReference type="EMBL" id="VVIM01000001">
    <property type="protein sequence ID" value="KAB0804834.1"/>
    <property type="molecule type" value="Genomic_DNA"/>
</dbReference>
<proteinExistence type="inferred from homology"/>
<sequence length="346" mass="38957">MEEKETILVTGGAGYVASHVIVELLKSGYSVIALDNLQNSPLADEVEKPASLRRIEKLTEKVVTFYKTDISDEGALRNIFRLHKIDVVIHAVSFKNANQSPLLPLCYYSNNFLKSLTLLEVMKEYNVKKLIFSSSSHVYGVPQQLPISEHHPTGIRCPNPYGRSKFFVEEILKSLCDSDENWRVVVLRSFNPAGAHESGLIGEKHLRASSNLISYIVQVAAGRKERVTVFGDGTCMKDYTHVTDVATAHVKALDKLREGSFQHWVAYNLGSGRRNSILEVIRTFSILVRKRIPYEVVGPRRSDIGSVYADITKAKTELNWTPTKTIRDICVDSWNWYLLKTKGSTL</sequence>
<reference evidence="10 11" key="1">
    <citation type="journal article" date="2018" name="Elife">
        <title>Firefly genomes illuminate parallel origins of bioluminescence in beetles.</title>
        <authorList>
            <person name="Fallon T.R."/>
            <person name="Lower S.E."/>
            <person name="Chang C.H."/>
            <person name="Bessho-Uehara M."/>
            <person name="Martin G.J."/>
            <person name="Bewick A.J."/>
            <person name="Behringer M."/>
            <person name="Debat H.J."/>
            <person name="Wong I."/>
            <person name="Day J.C."/>
            <person name="Suvorov A."/>
            <person name="Silva C.J."/>
            <person name="Stanger-Hall K.F."/>
            <person name="Hall D.W."/>
            <person name="Schmitz R.J."/>
            <person name="Nelson D.R."/>
            <person name="Lewis S.M."/>
            <person name="Shigenobu S."/>
            <person name="Bybee S.M."/>
            <person name="Larracuente A.M."/>
            <person name="Oba Y."/>
            <person name="Weng J.K."/>
        </authorList>
    </citation>
    <scope>NUCLEOTIDE SEQUENCE [LARGE SCALE GENOMIC DNA]</scope>
    <source>
        <strain evidence="10">1611_PpyrPB1</strain>
        <tissue evidence="10">Whole body</tissue>
    </source>
</reference>
<dbReference type="PANTHER" id="PTHR43725">
    <property type="entry name" value="UDP-GLUCOSE 4-EPIMERASE"/>
    <property type="match status" value="1"/>
</dbReference>
<dbReference type="NCBIfam" id="TIGR01179">
    <property type="entry name" value="galE"/>
    <property type="match status" value="1"/>
</dbReference>
<dbReference type="Proteomes" id="UP000327044">
    <property type="component" value="Unassembled WGS sequence"/>
</dbReference>
<dbReference type="EC" id="5.1.3.2" evidence="8"/>
<evidence type="ECO:0000256" key="8">
    <source>
        <dbReference type="RuleBase" id="RU366046"/>
    </source>
</evidence>
<comment type="caution">
    <text evidence="10">The sequence shown here is derived from an EMBL/GenBank/DDBJ whole genome shotgun (WGS) entry which is preliminary data.</text>
</comment>
<comment type="catalytic activity">
    <reaction evidence="2 8">
        <text>UDP-alpha-D-glucose = UDP-alpha-D-galactose</text>
        <dbReference type="Rhea" id="RHEA:22168"/>
        <dbReference type="ChEBI" id="CHEBI:58885"/>
        <dbReference type="ChEBI" id="CHEBI:66914"/>
        <dbReference type="EC" id="5.1.3.2"/>
    </reaction>
</comment>
<keyword evidence="8" id="KW-0119">Carbohydrate metabolism</keyword>
<keyword evidence="11" id="KW-1185">Reference proteome</keyword>
<dbReference type="Gene3D" id="3.40.50.720">
    <property type="entry name" value="NAD(P)-binding Rossmann-like Domain"/>
    <property type="match status" value="1"/>
</dbReference>
<name>A0A5N4B5K6_PHOPY</name>
<keyword evidence="6" id="KW-0299">Galactose metabolism</keyword>
<evidence type="ECO:0000259" key="9">
    <source>
        <dbReference type="Pfam" id="PF01370"/>
    </source>
</evidence>
<evidence type="ECO:0000313" key="11">
    <source>
        <dbReference type="Proteomes" id="UP000327044"/>
    </source>
</evidence>
<dbReference type="UniPathway" id="UPA00214"/>
<dbReference type="PANTHER" id="PTHR43725:SF47">
    <property type="entry name" value="UDP-GLUCOSE 4-EPIMERASE"/>
    <property type="match status" value="1"/>
</dbReference>
<protein>
    <recommendedName>
        <fullName evidence="8">UDP-glucose 4-epimerase</fullName>
        <ecNumber evidence="8">5.1.3.2</ecNumber>
    </recommendedName>
</protein>
<gene>
    <name evidence="10" type="ORF">PPYR_01804</name>
</gene>
<accession>A0A5N4B5K6</accession>
<evidence type="ECO:0000256" key="7">
    <source>
        <dbReference type="ARBA" id="ARBA00023235"/>
    </source>
</evidence>
<dbReference type="GO" id="GO:0003978">
    <property type="term" value="F:UDP-glucose 4-epimerase activity"/>
    <property type="evidence" value="ECO:0007669"/>
    <property type="project" value="UniProtKB-UniRule"/>
</dbReference>
<dbReference type="InParanoid" id="A0A5N4B5K6"/>
<keyword evidence="5 8" id="KW-0520">NAD</keyword>
<dbReference type="InterPro" id="IPR005886">
    <property type="entry name" value="UDP_G4E"/>
</dbReference>